<organism evidence="3 4">
    <name type="scientific">SAR324 cluster bacterium</name>
    <dbReference type="NCBI Taxonomy" id="2024889"/>
    <lineage>
        <taxon>Bacteria</taxon>
        <taxon>Deltaproteobacteria</taxon>
        <taxon>SAR324 cluster</taxon>
    </lineage>
</organism>
<dbReference type="InterPro" id="IPR011006">
    <property type="entry name" value="CheY-like_superfamily"/>
</dbReference>
<accession>A0A2D6YJM4</accession>
<evidence type="ECO:0000313" key="4">
    <source>
        <dbReference type="Proteomes" id="UP000226525"/>
    </source>
</evidence>
<dbReference type="Pfam" id="PF00072">
    <property type="entry name" value="Response_reg"/>
    <property type="match status" value="1"/>
</dbReference>
<dbReference type="Proteomes" id="UP000226525">
    <property type="component" value="Unassembled WGS sequence"/>
</dbReference>
<sequence length="144" mass="16423">MMNSIEKLISVSKGVSLLYVEDDQILQQETAQLLKNFFEKIDLAQNGEEGLELFELGKYEIIITDINMPKVNGVEMVKAIRRKDRHQMIIVISAHDEPHYLIDLINAGVQHFLSKPIDLTGLISVLYEFCVEHQQRAATLSPDE</sequence>
<gene>
    <name evidence="3" type="ORF">CMN54_07915</name>
</gene>
<dbReference type="SUPFAM" id="SSF52172">
    <property type="entry name" value="CheY-like"/>
    <property type="match status" value="1"/>
</dbReference>
<dbReference type="PROSITE" id="PS50110">
    <property type="entry name" value="RESPONSE_REGULATORY"/>
    <property type="match status" value="1"/>
</dbReference>
<comment type="caution">
    <text evidence="3">The sequence shown here is derived from an EMBL/GenBank/DDBJ whole genome shotgun (WGS) entry which is preliminary data.</text>
</comment>
<dbReference type="SMART" id="SM00448">
    <property type="entry name" value="REC"/>
    <property type="match status" value="1"/>
</dbReference>
<dbReference type="PANTHER" id="PTHR43228:SF1">
    <property type="entry name" value="TWO-COMPONENT RESPONSE REGULATOR ARR22"/>
    <property type="match status" value="1"/>
</dbReference>
<feature type="modified residue" description="4-aspartylphosphate" evidence="1">
    <location>
        <position position="65"/>
    </location>
</feature>
<evidence type="ECO:0000313" key="3">
    <source>
        <dbReference type="EMBL" id="MAH63354.1"/>
    </source>
</evidence>
<keyword evidence="1" id="KW-0597">Phosphoprotein</keyword>
<dbReference type="AlphaFoldDB" id="A0A2D6YJM4"/>
<dbReference type="InterPro" id="IPR001789">
    <property type="entry name" value="Sig_transdc_resp-reg_receiver"/>
</dbReference>
<reference evidence="4" key="1">
    <citation type="submission" date="2017-09" db="EMBL/GenBank/DDBJ databases">
        <title>The Reconstruction of 2,631 Draft Metagenome-Assembled Genomes from the Global Oceans.</title>
        <authorList>
            <person name="Tully B.J."/>
            <person name="Graham E.D."/>
            <person name="Heidelberg J.F."/>
        </authorList>
    </citation>
    <scope>NUCLEOTIDE SEQUENCE [LARGE SCALE GENOMIC DNA]</scope>
</reference>
<evidence type="ECO:0000256" key="1">
    <source>
        <dbReference type="PROSITE-ProRule" id="PRU00169"/>
    </source>
</evidence>
<dbReference type="EMBL" id="NZEX01000090">
    <property type="protein sequence ID" value="MAH63354.1"/>
    <property type="molecule type" value="Genomic_DNA"/>
</dbReference>
<dbReference type="Gene3D" id="3.40.50.2300">
    <property type="match status" value="1"/>
</dbReference>
<evidence type="ECO:0000259" key="2">
    <source>
        <dbReference type="PROSITE" id="PS50110"/>
    </source>
</evidence>
<name>A0A2D6YJM4_9DELT</name>
<dbReference type="InterPro" id="IPR052048">
    <property type="entry name" value="ST_Response_Regulator"/>
</dbReference>
<proteinExistence type="predicted"/>
<dbReference type="GO" id="GO:0000160">
    <property type="term" value="P:phosphorelay signal transduction system"/>
    <property type="evidence" value="ECO:0007669"/>
    <property type="project" value="InterPro"/>
</dbReference>
<feature type="domain" description="Response regulatory" evidence="2">
    <location>
        <begin position="16"/>
        <end position="130"/>
    </location>
</feature>
<dbReference type="CDD" id="cd00156">
    <property type="entry name" value="REC"/>
    <property type="match status" value="1"/>
</dbReference>
<protein>
    <submittedName>
        <fullName evidence="3">Response regulator</fullName>
    </submittedName>
</protein>
<dbReference type="PANTHER" id="PTHR43228">
    <property type="entry name" value="TWO-COMPONENT RESPONSE REGULATOR"/>
    <property type="match status" value="1"/>
</dbReference>